<dbReference type="GO" id="GO:0008168">
    <property type="term" value="F:methyltransferase activity"/>
    <property type="evidence" value="ECO:0007669"/>
    <property type="project" value="UniProtKB-KW"/>
</dbReference>
<evidence type="ECO:0000256" key="1">
    <source>
        <dbReference type="ARBA" id="ARBA00022490"/>
    </source>
</evidence>
<dbReference type="EMBL" id="JBHRYN010000013">
    <property type="protein sequence ID" value="MFC3702573.1"/>
    <property type="molecule type" value="Genomic_DNA"/>
</dbReference>
<organism evidence="9 10">
    <name type="scientific">Reinekea marina</name>
    <dbReference type="NCBI Taxonomy" id="1310421"/>
    <lineage>
        <taxon>Bacteria</taxon>
        <taxon>Pseudomonadati</taxon>
        <taxon>Pseudomonadota</taxon>
        <taxon>Gammaproteobacteria</taxon>
        <taxon>Oceanospirillales</taxon>
        <taxon>Saccharospirillaceae</taxon>
        <taxon>Reinekea</taxon>
    </lineage>
</organism>
<evidence type="ECO:0000256" key="5">
    <source>
        <dbReference type="ARBA" id="ARBA00022691"/>
    </source>
</evidence>
<feature type="domain" description="Methyltransferase small" evidence="7">
    <location>
        <begin position="188"/>
        <end position="355"/>
    </location>
</feature>
<evidence type="ECO:0000259" key="8">
    <source>
        <dbReference type="Pfam" id="PF26049"/>
    </source>
</evidence>
<dbReference type="Proteomes" id="UP001595710">
    <property type="component" value="Unassembled WGS sequence"/>
</dbReference>
<dbReference type="CDD" id="cd02440">
    <property type="entry name" value="AdoMet_MTases"/>
    <property type="match status" value="1"/>
</dbReference>
<feature type="coiled-coil region" evidence="6">
    <location>
        <begin position="152"/>
        <end position="179"/>
    </location>
</feature>
<keyword evidence="3 9" id="KW-0489">Methyltransferase</keyword>
<dbReference type="PIRSF" id="PIRSF037565">
    <property type="entry name" value="RRNA_m2G_Mtase_RsmD_prd"/>
    <property type="match status" value="1"/>
</dbReference>
<name>A0ABV7WVM4_9GAMM</name>
<evidence type="ECO:0000256" key="3">
    <source>
        <dbReference type="ARBA" id="ARBA00022603"/>
    </source>
</evidence>
<sequence length="361" mass="40296">MNLTSARLQRVPKDNTLKAWSAADELLLSRIPLEAGSSILVVNDTFGALSIGLSEHTHDWWNDSAMSIQALQENCTVNDVSLPTLIQSPMRRYDTVAIHIPKSLKLFEWQLRRIFEHCDEQTQFFAAGMVKHISAGHIKVMNKLFASVNPGRSEKKARVIELKQAFASAEKQVESLTTEYPVESLNQNIVNLPGCFAQNSIDPGARVFLNCMKLLPEAKKVIDLGCGNGILALGYLIQYPETQELNCVDDSFQAIGSAKINLSSYSQVNYWHNNSFNGLTELNQSDLILCNPPFHQSTTLTENIAKKMFQDAVKVLAPGGECWVVANRHLVYQPMLRSLFALVEVASKDPKFTVFRCVNHS</sequence>
<evidence type="ECO:0000313" key="9">
    <source>
        <dbReference type="EMBL" id="MFC3702573.1"/>
    </source>
</evidence>
<dbReference type="InterPro" id="IPR017237">
    <property type="entry name" value="RLMG"/>
</dbReference>
<evidence type="ECO:0000256" key="4">
    <source>
        <dbReference type="ARBA" id="ARBA00022679"/>
    </source>
</evidence>
<dbReference type="RefSeq" id="WP_290281980.1">
    <property type="nucleotide sequence ID" value="NZ_JAUFQI010000001.1"/>
</dbReference>
<dbReference type="PANTHER" id="PTHR47816">
    <property type="entry name" value="RIBOSOMAL RNA SMALL SUBUNIT METHYLTRANSFERASE C"/>
    <property type="match status" value="1"/>
</dbReference>
<dbReference type="PROSITE" id="PS00092">
    <property type="entry name" value="N6_MTASE"/>
    <property type="match status" value="1"/>
</dbReference>
<proteinExistence type="predicted"/>
<dbReference type="Pfam" id="PF26049">
    <property type="entry name" value="RLMG_N"/>
    <property type="match status" value="1"/>
</dbReference>
<gene>
    <name evidence="9" type="ORF">ACFOND_13075</name>
</gene>
<protein>
    <submittedName>
        <fullName evidence="9">Methyltransferase</fullName>
    </submittedName>
</protein>
<dbReference type="InterPro" id="IPR007848">
    <property type="entry name" value="Small_mtfrase_dom"/>
</dbReference>
<dbReference type="InterPro" id="IPR002052">
    <property type="entry name" value="DNA_methylase_N6_adenine_CS"/>
</dbReference>
<dbReference type="InterPro" id="IPR029063">
    <property type="entry name" value="SAM-dependent_MTases_sf"/>
</dbReference>
<dbReference type="InterPro" id="IPR058679">
    <property type="entry name" value="RlmG_N"/>
</dbReference>
<keyword evidence="5" id="KW-0949">S-adenosyl-L-methionine</keyword>
<evidence type="ECO:0000256" key="2">
    <source>
        <dbReference type="ARBA" id="ARBA00022552"/>
    </source>
</evidence>
<feature type="domain" description="RlmG N-terminal" evidence="8">
    <location>
        <begin position="5"/>
        <end position="163"/>
    </location>
</feature>
<comment type="caution">
    <text evidence="9">The sequence shown here is derived from an EMBL/GenBank/DDBJ whole genome shotgun (WGS) entry which is preliminary data.</text>
</comment>
<dbReference type="Gene3D" id="3.40.50.150">
    <property type="entry name" value="Vaccinia Virus protein VP39"/>
    <property type="match status" value="2"/>
</dbReference>
<dbReference type="SUPFAM" id="SSF53335">
    <property type="entry name" value="S-adenosyl-L-methionine-dependent methyltransferases"/>
    <property type="match status" value="1"/>
</dbReference>
<dbReference type="InterPro" id="IPR046977">
    <property type="entry name" value="RsmC/RlmG"/>
</dbReference>
<accession>A0ABV7WVM4</accession>
<keyword evidence="6" id="KW-0175">Coiled coil</keyword>
<keyword evidence="10" id="KW-1185">Reference proteome</keyword>
<evidence type="ECO:0000256" key="6">
    <source>
        <dbReference type="SAM" id="Coils"/>
    </source>
</evidence>
<keyword evidence="1" id="KW-0963">Cytoplasm</keyword>
<keyword evidence="2" id="KW-0698">rRNA processing</keyword>
<reference evidence="10" key="1">
    <citation type="journal article" date="2019" name="Int. J. Syst. Evol. Microbiol.">
        <title>The Global Catalogue of Microorganisms (GCM) 10K type strain sequencing project: providing services to taxonomists for standard genome sequencing and annotation.</title>
        <authorList>
            <consortium name="The Broad Institute Genomics Platform"/>
            <consortium name="The Broad Institute Genome Sequencing Center for Infectious Disease"/>
            <person name="Wu L."/>
            <person name="Ma J."/>
        </authorList>
    </citation>
    <scope>NUCLEOTIDE SEQUENCE [LARGE SCALE GENOMIC DNA]</scope>
    <source>
        <strain evidence="10">CECT 8288</strain>
    </source>
</reference>
<evidence type="ECO:0000313" key="10">
    <source>
        <dbReference type="Proteomes" id="UP001595710"/>
    </source>
</evidence>
<dbReference type="Pfam" id="PF05175">
    <property type="entry name" value="MTS"/>
    <property type="match status" value="1"/>
</dbReference>
<evidence type="ECO:0000259" key="7">
    <source>
        <dbReference type="Pfam" id="PF05175"/>
    </source>
</evidence>
<dbReference type="PANTHER" id="PTHR47816:SF5">
    <property type="entry name" value="RIBOSOMAL RNA LARGE SUBUNIT METHYLTRANSFERASE G"/>
    <property type="match status" value="1"/>
</dbReference>
<dbReference type="GO" id="GO:0032259">
    <property type="term" value="P:methylation"/>
    <property type="evidence" value="ECO:0007669"/>
    <property type="project" value="UniProtKB-KW"/>
</dbReference>
<keyword evidence="4" id="KW-0808">Transferase</keyword>